<dbReference type="CDD" id="cd18773">
    <property type="entry name" value="PDC1_HK_sensor"/>
    <property type="match status" value="1"/>
</dbReference>
<evidence type="ECO:0000313" key="15">
    <source>
        <dbReference type="EMBL" id="AEI39585.1"/>
    </source>
</evidence>
<sequence length="600" mass="67472">MRHRLREFSRWSMALKHFLFLFTGTSVLFGVLAWNNLRDAESLFRKQVLGDAQLIIDRTNLYLDAYLDSVQNILLLLSTREDLLEPGAEEKAAEVLRRYAEKNGSLYRTMYLVRADGRVLTNAQVNYEIIGNAHLLPLADKARSSYGMFISEPYDSPLSGRTAAFVLPLTGADGSFRGAAVVEADLTRLTSSLASVMNSRNQTFAIITGKGAPVHAFDAGLPLSAYRLLPYQSGVFPPQLQADFLAAAAELPVGTAELDGPQGRLVAVKSGMNRLGWHFIAFYETDYFYQNILSLYDNYKTAAAVWIVLLFLSSLFLSRYITHPLRTLVAKMDRVRDMEVLPSISATREDEIGRLARSYNAMMERIHGLVQEIKEAEHAKRQLTLKMLQSQIAPHFLYNTLACISSLAKQQKIEEVRETVKALVGLLSFSFDKSTEFVTLEEELEGLRMYAYIQQVRYGDKFTLECEASSETLACGMLKLTLQPLVENAIFHGLAPLKRTGRIRLRTKRVRGRLVILLRDDGVGMDPEQLQSLFAERHKAPSRHRFTGIGVMNVHERIRLHYGTDYGLQVFSRPGQGTLIRMELPSQPPPAPVRQETAAS</sequence>
<evidence type="ECO:0000256" key="9">
    <source>
        <dbReference type="ARBA" id="ARBA00022840"/>
    </source>
</evidence>
<dbReference type="SUPFAM" id="SSF158472">
    <property type="entry name" value="HAMP domain-like"/>
    <property type="match status" value="1"/>
</dbReference>
<evidence type="ECO:0000256" key="1">
    <source>
        <dbReference type="ARBA" id="ARBA00000085"/>
    </source>
</evidence>
<keyword evidence="11" id="KW-0472">Membrane</keyword>
<evidence type="ECO:0000256" key="5">
    <source>
        <dbReference type="ARBA" id="ARBA00022553"/>
    </source>
</evidence>
<keyword evidence="10" id="KW-0902">Two-component regulatory system</keyword>
<dbReference type="Pfam" id="PF02518">
    <property type="entry name" value="HATPase_c"/>
    <property type="match status" value="1"/>
</dbReference>
<evidence type="ECO:0000256" key="6">
    <source>
        <dbReference type="ARBA" id="ARBA00022679"/>
    </source>
</evidence>
<dbReference type="EC" id="2.7.13.3" evidence="3"/>
<dbReference type="AlphaFoldDB" id="F8FAD2"/>
<evidence type="ECO:0000256" key="3">
    <source>
        <dbReference type="ARBA" id="ARBA00012438"/>
    </source>
</evidence>
<dbReference type="GO" id="GO:0000155">
    <property type="term" value="F:phosphorelay sensor kinase activity"/>
    <property type="evidence" value="ECO:0007669"/>
    <property type="project" value="InterPro"/>
</dbReference>
<feature type="coiled-coil region" evidence="12">
    <location>
        <begin position="359"/>
        <end position="386"/>
    </location>
</feature>
<dbReference type="KEGG" id="pms:KNP414_00995"/>
<dbReference type="Pfam" id="PF00672">
    <property type="entry name" value="HAMP"/>
    <property type="match status" value="1"/>
</dbReference>
<dbReference type="Gene3D" id="6.10.340.10">
    <property type="match status" value="1"/>
</dbReference>
<evidence type="ECO:0000256" key="2">
    <source>
        <dbReference type="ARBA" id="ARBA00004651"/>
    </source>
</evidence>
<feature type="domain" description="HAMP" evidence="14">
    <location>
        <begin position="319"/>
        <end position="371"/>
    </location>
</feature>
<dbReference type="PROSITE" id="PS50885">
    <property type="entry name" value="HAMP"/>
    <property type="match status" value="1"/>
</dbReference>
<comment type="catalytic activity">
    <reaction evidence="1">
        <text>ATP + protein L-histidine = ADP + protein N-phospho-L-histidine.</text>
        <dbReference type="EC" id="2.7.13.3"/>
    </reaction>
</comment>
<dbReference type="Proteomes" id="UP000006620">
    <property type="component" value="Chromosome"/>
</dbReference>
<organism evidence="15 16">
    <name type="scientific">Paenibacillus mucilaginosus (strain KNP414)</name>
    <dbReference type="NCBI Taxonomy" id="1036673"/>
    <lineage>
        <taxon>Bacteria</taxon>
        <taxon>Bacillati</taxon>
        <taxon>Bacillota</taxon>
        <taxon>Bacilli</taxon>
        <taxon>Bacillales</taxon>
        <taxon>Paenibacillaceae</taxon>
        <taxon>Paenibacillus</taxon>
    </lineage>
</organism>
<keyword evidence="4" id="KW-1003">Cell membrane</keyword>
<evidence type="ECO:0000256" key="4">
    <source>
        <dbReference type="ARBA" id="ARBA00022475"/>
    </source>
</evidence>
<accession>F8FAD2</accession>
<evidence type="ECO:0000313" key="16">
    <source>
        <dbReference type="Proteomes" id="UP000006620"/>
    </source>
</evidence>
<dbReference type="InterPro" id="IPR010559">
    <property type="entry name" value="Sig_transdc_His_kin_internal"/>
</dbReference>
<dbReference type="PANTHER" id="PTHR34220">
    <property type="entry name" value="SENSOR HISTIDINE KINASE YPDA"/>
    <property type="match status" value="1"/>
</dbReference>
<dbReference type="CDD" id="cd06225">
    <property type="entry name" value="HAMP"/>
    <property type="match status" value="1"/>
</dbReference>
<dbReference type="PRINTS" id="PR00344">
    <property type="entry name" value="BCTRLSENSOR"/>
</dbReference>
<keyword evidence="12" id="KW-0175">Coiled coil</keyword>
<keyword evidence="5" id="KW-0597">Phosphoprotein</keyword>
<dbReference type="PANTHER" id="PTHR34220:SF7">
    <property type="entry name" value="SENSOR HISTIDINE KINASE YPDA"/>
    <property type="match status" value="1"/>
</dbReference>
<dbReference type="InterPro" id="IPR004358">
    <property type="entry name" value="Sig_transdc_His_kin-like_C"/>
</dbReference>
<evidence type="ECO:0000256" key="7">
    <source>
        <dbReference type="ARBA" id="ARBA00022741"/>
    </source>
</evidence>
<dbReference type="InterPro" id="IPR003594">
    <property type="entry name" value="HATPase_dom"/>
</dbReference>
<dbReference type="Pfam" id="PF06580">
    <property type="entry name" value="His_kinase"/>
    <property type="match status" value="1"/>
</dbReference>
<dbReference type="HOGENOM" id="CLU_020473_6_1_9"/>
<evidence type="ECO:0000256" key="10">
    <source>
        <dbReference type="ARBA" id="ARBA00023012"/>
    </source>
</evidence>
<dbReference type="InterPro" id="IPR003660">
    <property type="entry name" value="HAMP_dom"/>
</dbReference>
<dbReference type="RefSeq" id="WP_013914749.1">
    <property type="nucleotide sequence ID" value="NC_015690.1"/>
</dbReference>
<protein>
    <recommendedName>
        <fullName evidence="3">histidine kinase</fullName>
        <ecNumber evidence="3">2.7.13.3</ecNumber>
    </recommendedName>
</protein>
<evidence type="ECO:0000256" key="12">
    <source>
        <dbReference type="SAM" id="Coils"/>
    </source>
</evidence>
<evidence type="ECO:0000259" key="14">
    <source>
        <dbReference type="PROSITE" id="PS50885"/>
    </source>
</evidence>
<dbReference type="Gene3D" id="3.30.565.10">
    <property type="entry name" value="Histidine kinase-like ATPase, C-terminal domain"/>
    <property type="match status" value="1"/>
</dbReference>
<keyword evidence="9" id="KW-0067">ATP-binding</keyword>
<dbReference type="Gene3D" id="3.30.450.20">
    <property type="entry name" value="PAS domain"/>
    <property type="match status" value="1"/>
</dbReference>
<dbReference type="GO" id="GO:0005886">
    <property type="term" value="C:plasma membrane"/>
    <property type="evidence" value="ECO:0007669"/>
    <property type="project" value="UniProtKB-SubCell"/>
</dbReference>
<reference evidence="15 16" key="2">
    <citation type="journal article" date="2013" name="Genome Announc.">
        <title>Genome Sequence of Growth-Improving Paenibacillus mucilaginosus Strain KNP414.</title>
        <authorList>
            <person name="Lu J.J."/>
            <person name="Wang J.F."/>
            <person name="Hu X.F."/>
        </authorList>
    </citation>
    <scope>NUCLEOTIDE SEQUENCE [LARGE SCALE GENOMIC DNA]</scope>
    <source>
        <strain evidence="15 16">KNP414</strain>
    </source>
</reference>
<evidence type="ECO:0000256" key="8">
    <source>
        <dbReference type="ARBA" id="ARBA00022777"/>
    </source>
</evidence>
<dbReference type="InterPro" id="IPR036890">
    <property type="entry name" value="HATPase_C_sf"/>
</dbReference>
<dbReference type="SUPFAM" id="SSF55874">
    <property type="entry name" value="ATPase domain of HSP90 chaperone/DNA topoisomerase II/histidine kinase"/>
    <property type="match status" value="1"/>
</dbReference>
<dbReference type="InterPro" id="IPR050640">
    <property type="entry name" value="Bact_2-comp_sensor_kinase"/>
</dbReference>
<dbReference type="SMART" id="SM00304">
    <property type="entry name" value="HAMP"/>
    <property type="match status" value="1"/>
</dbReference>
<reference evidence="16" key="1">
    <citation type="submission" date="2011-06" db="EMBL/GenBank/DDBJ databases">
        <title>Complete genome sequence of Paenibacillus mucilaginosus KNP414.</title>
        <authorList>
            <person name="Wang J."/>
            <person name="Hu S."/>
            <person name="Hu X."/>
            <person name="Zhang B."/>
            <person name="Dong D."/>
            <person name="Zhang S."/>
            <person name="Zhao K."/>
            <person name="Wu D."/>
        </authorList>
    </citation>
    <scope>NUCLEOTIDE SEQUENCE [LARGE SCALE GENOMIC DNA]</scope>
    <source>
        <strain evidence="16">KNP414</strain>
    </source>
</reference>
<dbReference type="GO" id="GO:0005524">
    <property type="term" value="F:ATP binding"/>
    <property type="evidence" value="ECO:0007669"/>
    <property type="project" value="UniProtKB-KW"/>
</dbReference>
<evidence type="ECO:0000256" key="11">
    <source>
        <dbReference type="ARBA" id="ARBA00023136"/>
    </source>
</evidence>
<dbReference type="SMART" id="SM00387">
    <property type="entry name" value="HATPase_c"/>
    <property type="match status" value="1"/>
</dbReference>
<keyword evidence="6" id="KW-0808">Transferase</keyword>
<dbReference type="InterPro" id="IPR005467">
    <property type="entry name" value="His_kinase_dom"/>
</dbReference>
<gene>
    <name evidence="15" type="ordered locus">KNP414_00995</name>
</gene>
<keyword evidence="7" id="KW-0547">Nucleotide-binding</keyword>
<dbReference type="PROSITE" id="PS50109">
    <property type="entry name" value="HIS_KIN"/>
    <property type="match status" value="1"/>
</dbReference>
<dbReference type="EMBL" id="CP002869">
    <property type="protein sequence ID" value="AEI39585.1"/>
    <property type="molecule type" value="Genomic_DNA"/>
</dbReference>
<evidence type="ECO:0000259" key="13">
    <source>
        <dbReference type="PROSITE" id="PS50109"/>
    </source>
</evidence>
<feature type="domain" description="Histidine kinase" evidence="13">
    <location>
        <begin position="478"/>
        <end position="588"/>
    </location>
</feature>
<dbReference type="PATRIC" id="fig|1036673.3.peg.893"/>
<keyword evidence="8 15" id="KW-0418">Kinase</keyword>
<name>F8FAD2_PAEMK</name>
<proteinExistence type="predicted"/>
<comment type="subcellular location">
    <subcellularLocation>
        <location evidence="2">Cell membrane</location>
        <topology evidence="2">Multi-pass membrane protein</topology>
    </subcellularLocation>
</comment>